<reference evidence="1" key="1">
    <citation type="submission" date="2022-03" db="EMBL/GenBank/DDBJ databases">
        <authorList>
            <person name="Lindestad O."/>
        </authorList>
    </citation>
    <scope>NUCLEOTIDE SEQUENCE</scope>
</reference>
<protein>
    <submittedName>
        <fullName evidence="1">Jg15088 protein</fullName>
    </submittedName>
</protein>
<dbReference type="Proteomes" id="UP000838756">
    <property type="component" value="Unassembled WGS sequence"/>
</dbReference>
<keyword evidence="2" id="KW-1185">Reference proteome</keyword>
<organism evidence="1 2">
    <name type="scientific">Pararge aegeria aegeria</name>
    <dbReference type="NCBI Taxonomy" id="348720"/>
    <lineage>
        <taxon>Eukaryota</taxon>
        <taxon>Metazoa</taxon>
        <taxon>Ecdysozoa</taxon>
        <taxon>Arthropoda</taxon>
        <taxon>Hexapoda</taxon>
        <taxon>Insecta</taxon>
        <taxon>Pterygota</taxon>
        <taxon>Neoptera</taxon>
        <taxon>Endopterygota</taxon>
        <taxon>Lepidoptera</taxon>
        <taxon>Glossata</taxon>
        <taxon>Ditrysia</taxon>
        <taxon>Papilionoidea</taxon>
        <taxon>Nymphalidae</taxon>
        <taxon>Satyrinae</taxon>
        <taxon>Satyrini</taxon>
        <taxon>Parargina</taxon>
        <taxon>Pararge</taxon>
    </lineage>
</organism>
<comment type="caution">
    <text evidence="1">The sequence shown here is derived from an EMBL/GenBank/DDBJ whole genome shotgun (WGS) entry which is preliminary data.</text>
</comment>
<name>A0A8S4R8K4_9NEOP</name>
<feature type="non-terminal residue" evidence="1">
    <location>
        <position position="1"/>
    </location>
</feature>
<dbReference type="EMBL" id="CAKXAJ010024928">
    <property type="protein sequence ID" value="CAH2232967.1"/>
    <property type="molecule type" value="Genomic_DNA"/>
</dbReference>
<evidence type="ECO:0000313" key="1">
    <source>
        <dbReference type="EMBL" id="CAH2232967.1"/>
    </source>
</evidence>
<proteinExistence type="predicted"/>
<gene>
    <name evidence="1" type="primary">jg15088</name>
    <name evidence="1" type="ORF">PAEG_LOCUS11130</name>
</gene>
<evidence type="ECO:0000313" key="2">
    <source>
        <dbReference type="Proteomes" id="UP000838756"/>
    </source>
</evidence>
<accession>A0A8S4R8K4</accession>
<dbReference type="AlphaFoldDB" id="A0A8S4R8K4"/>
<sequence length="16" mass="1802">NLTSKIISPFFADFDS</sequence>